<dbReference type="AlphaFoldDB" id="A0A6P3WAT1"/>
<dbReference type="GO" id="GO:0030336">
    <property type="term" value="P:negative regulation of cell migration"/>
    <property type="evidence" value="ECO:0007669"/>
    <property type="project" value="InterPro"/>
</dbReference>
<reference evidence="3" key="1">
    <citation type="submission" date="2025-08" db="UniProtKB">
        <authorList>
            <consortium name="RefSeq"/>
        </authorList>
    </citation>
    <scope>IDENTIFICATION</scope>
</reference>
<dbReference type="KEGG" id="char:105909850"/>
<evidence type="ECO:0000313" key="2">
    <source>
        <dbReference type="Proteomes" id="UP000515152"/>
    </source>
</evidence>
<dbReference type="InterPro" id="IPR031466">
    <property type="entry name" value="MIIP"/>
</dbReference>
<protein>
    <submittedName>
        <fullName evidence="3">Migration and invasion-inhibitory protein</fullName>
    </submittedName>
</protein>
<evidence type="ECO:0000256" key="1">
    <source>
        <dbReference type="SAM" id="MobiDB-lite"/>
    </source>
</evidence>
<organism evidence="2 3">
    <name type="scientific">Clupea harengus</name>
    <name type="common">Atlantic herring</name>
    <dbReference type="NCBI Taxonomy" id="7950"/>
    <lineage>
        <taxon>Eukaryota</taxon>
        <taxon>Metazoa</taxon>
        <taxon>Chordata</taxon>
        <taxon>Craniata</taxon>
        <taxon>Vertebrata</taxon>
        <taxon>Euteleostomi</taxon>
        <taxon>Actinopterygii</taxon>
        <taxon>Neopterygii</taxon>
        <taxon>Teleostei</taxon>
        <taxon>Clupei</taxon>
        <taxon>Clupeiformes</taxon>
        <taxon>Clupeoidei</taxon>
        <taxon>Clupeidae</taxon>
        <taxon>Clupea</taxon>
    </lineage>
</organism>
<dbReference type="Proteomes" id="UP000515152">
    <property type="component" value="Chromosome 5"/>
</dbReference>
<dbReference type="GO" id="GO:0010972">
    <property type="term" value="P:negative regulation of G2/M transition of mitotic cell cycle"/>
    <property type="evidence" value="ECO:0007669"/>
    <property type="project" value="InterPro"/>
</dbReference>
<evidence type="ECO:0000313" key="3">
    <source>
        <dbReference type="RefSeq" id="XP_012693970.2"/>
    </source>
</evidence>
<dbReference type="PANTHER" id="PTHR34831">
    <property type="entry name" value="MIGRATION AND INVASION-INHIBITORY PROTEIN"/>
    <property type="match status" value="1"/>
</dbReference>
<dbReference type="GeneID" id="105909850"/>
<dbReference type="PANTHER" id="PTHR34831:SF1">
    <property type="entry name" value="MIGRATION AND INVASION-INHIBITORY PROTEIN"/>
    <property type="match status" value="1"/>
</dbReference>
<sequence length="413" mass="46075">MSSFESLMALREQNKNLLKRLQEQTEKLNSFCPRKTQGATVDSTDEGAQRMLLAERNGDVITNVVIRSHPIHARVALSKLQTQEPSTSKASIIDSESSGDACKTSTPFLNDGQQQQQTDQAEEDPVFSILLKDYGNFRQTGSRENTTLKSILRQESFRRDAGRVTFQSPGQELPLTPDRHRVQPLLGYDWIAGLLDADSSLTERSEQFFSELRNFRQVNRDECVHSQHSGPSGAKATTSPLKIDESELQSTADSHQCTFCYRINSRLFATPLDPQVGCPVCKMPKSKHSHTVSEPAFIRVSIPRSTLLPAYRYKAHRRCSFDPSESLGLPSHCLSGWSNTAPSTTPHMSSLDLRSSMAFAGDSSANPDGLLDQSVSGGRRSDDILNVSRLARYRFQHLPQNRTKPHTSSYPVY</sequence>
<dbReference type="Pfam" id="PF15734">
    <property type="entry name" value="MIIP"/>
    <property type="match status" value="1"/>
</dbReference>
<feature type="compositionally biased region" description="Polar residues" evidence="1">
    <location>
        <begin position="80"/>
        <end position="112"/>
    </location>
</feature>
<dbReference type="CTD" id="60672"/>
<accession>A0A6P3WAT1</accession>
<proteinExistence type="predicted"/>
<dbReference type="OrthoDB" id="10002384at2759"/>
<dbReference type="RefSeq" id="XP_012693970.2">
    <property type="nucleotide sequence ID" value="XM_012838516.3"/>
</dbReference>
<feature type="region of interest" description="Disordered" evidence="1">
    <location>
        <begin position="80"/>
        <end position="122"/>
    </location>
</feature>
<keyword evidence="2" id="KW-1185">Reference proteome</keyword>
<name>A0A6P3WAT1_CLUHA</name>
<gene>
    <name evidence="3" type="primary">LOC105909850</name>
</gene>